<evidence type="ECO:0008006" key="4">
    <source>
        <dbReference type="Google" id="ProtNLM"/>
    </source>
</evidence>
<dbReference type="Proteomes" id="UP000193200">
    <property type="component" value="Unassembled WGS sequence"/>
</dbReference>
<gene>
    <name evidence="2" type="ORF">OCH7691_03367</name>
</gene>
<organism evidence="2 3">
    <name type="scientific">Oceanibacterium hippocampi</name>
    <dbReference type="NCBI Taxonomy" id="745714"/>
    <lineage>
        <taxon>Bacteria</taxon>
        <taxon>Pseudomonadati</taxon>
        <taxon>Pseudomonadota</taxon>
        <taxon>Alphaproteobacteria</taxon>
        <taxon>Sneathiellales</taxon>
        <taxon>Sneathiellaceae</taxon>
        <taxon>Oceanibacterium</taxon>
    </lineage>
</organism>
<evidence type="ECO:0000256" key="1">
    <source>
        <dbReference type="SAM" id="Phobius"/>
    </source>
</evidence>
<proteinExistence type="predicted"/>
<name>A0A1Y5TW45_9PROT</name>
<keyword evidence="1" id="KW-0472">Membrane</keyword>
<evidence type="ECO:0000313" key="3">
    <source>
        <dbReference type="Proteomes" id="UP000193200"/>
    </source>
</evidence>
<accession>A0A1Y5TW45</accession>
<feature type="transmembrane region" description="Helical" evidence="1">
    <location>
        <begin position="66"/>
        <end position="89"/>
    </location>
</feature>
<feature type="transmembrane region" description="Helical" evidence="1">
    <location>
        <begin position="12"/>
        <end position="36"/>
    </location>
</feature>
<keyword evidence="1" id="KW-1133">Transmembrane helix</keyword>
<feature type="transmembrane region" description="Helical" evidence="1">
    <location>
        <begin position="95"/>
        <end position="113"/>
    </location>
</feature>
<dbReference type="EMBL" id="FWFR01000003">
    <property type="protein sequence ID" value="SLN71335.1"/>
    <property type="molecule type" value="Genomic_DNA"/>
</dbReference>
<evidence type="ECO:0000313" key="2">
    <source>
        <dbReference type="EMBL" id="SLN71335.1"/>
    </source>
</evidence>
<keyword evidence="3" id="KW-1185">Reference proteome</keyword>
<dbReference type="InParanoid" id="A0A1Y5TW45"/>
<sequence length="125" mass="13590">MNGAPHRPADLVGSFAPLMLFWGLPIAAMLAAIVAVHPLKTIVWATALVWMGAACLVNARRCGRTHCYFTGPFFLLMTIPVLLHGYHVFWLGTDGWKWLGIAVGVGGGGLWCLTEKLWGRFLGNA</sequence>
<reference evidence="2 3" key="1">
    <citation type="submission" date="2017-03" db="EMBL/GenBank/DDBJ databases">
        <authorList>
            <person name="Afonso C.L."/>
            <person name="Miller P.J."/>
            <person name="Scott M.A."/>
            <person name="Spackman E."/>
            <person name="Goraichik I."/>
            <person name="Dimitrov K.M."/>
            <person name="Suarez D.L."/>
            <person name="Swayne D.E."/>
        </authorList>
    </citation>
    <scope>NUCLEOTIDE SEQUENCE [LARGE SCALE GENOMIC DNA]</scope>
    <source>
        <strain evidence="2 3">CECT 7691</strain>
    </source>
</reference>
<dbReference type="AlphaFoldDB" id="A0A1Y5TW45"/>
<keyword evidence="1" id="KW-0812">Transmembrane</keyword>
<dbReference type="OrthoDB" id="8239048at2"/>
<protein>
    <recommendedName>
        <fullName evidence="4">SPW repeat protein</fullName>
    </recommendedName>
</protein>